<evidence type="ECO:0000313" key="6">
    <source>
        <dbReference type="EMBL" id="MFD1189331.1"/>
    </source>
</evidence>
<evidence type="ECO:0000256" key="3">
    <source>
        <dbReference type="ARBA" id="ARBA00022679"/>
    </source>
</evidence>
<keyword evidence="2 6" id="KW-0489">Methyltransferase</keyword>
<dbReference type="PANTHER" id="PTHR43667">
    <property type="entry name" value="CYCLOPROPANE-FATTY-ACYL-PHOSPHOLIPID SYNTHASE"/>
    <property type="match status" value="1"/>
</dbReference>
<sequence length="418" mass="47136">MSPLERSSLAFAARDARGFRSLPELADAPLLFRTALRAMARNWEAGRLTFVTPRGAPLPLQGALPGPDAIVQIKDYRFIRRALFAGDIGFAEAYVAGEWDTPDLTAVLSAFALNFERLKLVTEGNALAGLANRVFHALNANTREGSRKNIHAHYDLGNAFYSRWLDPSMTYSSARFAYPGQPLVEAQANKYRSLAEEMGLAADHHVLEIGCGWGGFAEFAAKEVGARVTGVTISQEQYDFAVRRMFEQGLNEKVEIRLVDYRDIEGQFDRVASIEMFEAVGERYWPTYFDKIRDVLAPGGRAGLQIITIQDRMFEGYRRRADFIQRYIFPGGMLPSEARLKDETTRAGLAWTGIARFGRDYADTLAAWRRAFEGGWDDIRRLGFDERFRRLWQFYLAYCDAGFRTGRTDVVQLGLAKA</sequence>
<keyword evidence="5" id="KW-0443">Lipid metabolism</keyword>
<keyword evidence="7" id="KW-1185">Reference proteome</keyword>
<keyword evidence="4" id="KW-0949">S-adenosyl-L-methionine</keyword>
<evidence type="ECO:0000256" key="4">
    <source>
        <dbReference type="ARBA" id="ARBA00022691"/>
    </source>
</evidence>
<dbReference type="Pfam" id="PF02353">
    <property type="entry name" value="CMAS"/>
    <property type="match status" value="1"/>
</dbReference>
<organism evidence="6 7">
    <name type="scientific">Phenylobacterium conjunctum</name>
    <dbReference type="NCBI Taxonomy" id="1298959"/>
    <lineage>
        <taxon>Bacteria</taxon>
        <taxon>Pseudomonadati</taxon>
        <taxon>Pseudomonadota</taxon>
        <taxon>Alphaproteobacteria</taxon>
        <taxon>Caulobacterales</taxon>
        <taxon>Caulobacteraceae</taxon>
        <taxon>Phenylobacterium</taxon>
    </lineage>
</organism>
<dbReference type="CDD" id="cd02440">
    <property type="entry name" value="AdoMet_MTases"/>
    <property type="match status" value="1"/>
</dbReference>
<dbReference type="Gene3D" id="3.40.50.150">
    <property type="entry name" value="Vaccinia Virus protein VP39"/>
    <property type="match status" value="1"/>
</dbReference>
<evidence type="ECO:0000256" key="1">
    <source>
        <dbReference type="ARBA" id="ARBA00010815"/>
    </source>
</evidence>
<accession>A0ABW3SYX6</accession>
<dbReference type="InterPro" id="IPR029063">
    <property type="entry name" value="SAM-dependent_MTases_sf"/>
</dbReference>
<dbReference type="GO" id="GO:0008168">
    <property type="term" value="F:methyltransferase activity"/>
    <property type="evidence" value="ECO:0007669"/>
    <property type="project" value="UniProtKB-KW"/>
</dbReference>
<dbReference type="SUPFAM" id="SSF53335">
    <property type="entry name" value="S-adenosyl-L-methionine-dependent methyltransferases"/>
    <property type="match status" value="1"/>
</dbReference>
<dbReference type="PIRSF" id="PIRSF003085">
    <property type="entry name" value="CMAS"/>
    <property type="match status" value="1"/>
</dbReference>
<dbReference type="EMBL" id="JBHTLQ010000003">
    <property type="protein sequence ID" value="MFD1189331.1"/>
    <property type="molecule type" value="Genomic_DNA"/>
</dbReference>
<reference evidence="7" key="1">
    <citation type="journal article" date="2019" name="Int. J. Syst. Evol. Microbiol.">
        <title>The Global Catalogue of Microorganisms (GCM) 10K type strain sequencing project: providing services to taxonomists for standard genome sequencing and annotation.</title>
        <authorList>
            <consortium name="The Broad Institute Genomics Platform"/>
            <consortium name="The Broad Institute Genome Sequencing Center for Infectious Disease"/>
            <person name="Wu L."/>
            <person name="Ma J."/>
        </authorList>
    </citation>
    <scope>NUCLEOTIDE SEQUENCE [LARGE SCALE GENOMIC DNA]</scope>
    <source>
        <strain evidence="7">CCUG 55074</strain>
    </source>
</reference>
<proteinExistence type="inferred from homology"/>
<dbReference type="RefSeq" id="WP_377352189.1">
    <property type="nucleotide sequence ID" value="NZ_JBHTLQ010000003.1"/>
</dbReference>
<evidence type="ECO:0000313" key="7">
    <source>
        <dbReference type="Proteomes" id="UP001597216"/>
    </source>
</evidence>
<dbReference type="EC" id="2.1.1.-" evidence="6"/>
<dbReference type="PANTHER" id="PTHR43667:SF2">
    <property type="entry name" value="FATTY ACID C-METHYL TRANSFERASE"/>
    <property type="match status" value="1"/>
</dbReference>
<protein>
    <submittedName>
        <fullName evidence="6">Class I SAM-dependent methyltransferase</fullName>
        <ecNumber evidence="6">2.1.1.-</ecNumber>
    </submittedName>
</protein>
<dbReference type="InterPro" id="IPR050723">
    <property type="entry name" value="CFA/CMAS"/>
</dbReference>
<dbReference type="GO" id="GO:0032259">
    <property type="term" value="P:methylation"/>
    <property type="evidence" value="ECO:0007669"/>
    <property type="project" value="UniProtKB-KW"/>
</dbReference>
<dbReference type="Proteomes" id="UP001597216">
    <property type="component" value="Unassembled WGS sequence"/>
</dbReference>
<gene>
    <name evidence="6" type="ORF">ACFQ27_01955</name>
</gene>
<name>A0ABW3SYX6_9CAUL</name>
<evidence type="ECO:0000256" key="2">
    <source>
        <dbReference type="ARBA" id="ARBA00022603"/>
    </source>
</evidence>
<comment type="similarity">
    <text evidence="1">Belongs to the CFA/CMAS family.</text>
</comment>
<evidence type="ECO:0000256" key="5">
    <source>
        <dbReference type="ARBA" id="ARBA00023098"/>
    </source>
</evidence>
<keyword evidence="3 6" id="KW-0808">Transferase</keyword>
<dbReference type="InterPro" id="IPR003333">
    <property type="entry name" value="CMAS"/>
</dbReference>
<comment type="caution">
    <text evidence="6">The sequence shown here is derived from an EMBL/GenBank/DDBJ whole genome shotgun (WGS) entry which is preliminary data.</text>
</comment>